<dbReference type="Pfam" id="PF04193">
    <property type="entry name" value="PQ-loop"/>
    <property type="match status" value="1"/>
</dbReference>
<dbReference type="InterPro" id="IPR047662">
    <property type="entry name" value="SemiSWEET"/>
</dbReference>
<protein>
    <recommendedName>
        <fullName evidence="8">Glutathione synthetase</fullName>
    </recommendedName>
</protein>
<comment type="caution">
    <text evidence="6">The sequence shown here is derived from an EMBL/GenBank/DDBJ whole genome shotgun (WGS) entry which is preliminary data.</text>
</comment>
<dbReference type="NCBIfam" id="NF037968">
    <property type="entry name" value="SemiSWEET_2"/>
    <property type="match status" value="1"/>
</dbReference>
<feature type="transmembrane region" description="Helical" evidence="5">
    <location>
        <begin position="35"/>
        <end position="52"/>
    </location>
</feature>
<proteinExistence type="predicted"/>
<dbReference type="GO" id="GO:0016020">
    <property type="term" value="C:membrane"/>
    <property type="evidence" value="ECO:0007669"/>
    <property type="project" value="UniProtKB-SubCell"/>
</dbReference>
<dbReference type="OrthoDB" id="122062at2"/>
<evidence type="ECO:0000256" key="3">
    <source>
        <dbReference type="ARBA" id="ARBA00022989"/>
    </source>
</evidence>
<reference evidence="6 7" key="1">
    <citation type="submission" date="2019-03" db="EMBL/GenBank/DDBJ databases">
        <title>Luteimonas zhaokaii sp.nov., isolated from the rectal contents of Plateau pika in Yushu, Qinghai Province, China.</title>
        <authorList>
            <person name="Zhang G."/>
        </authorList>
    </citation>
    <scope>NUCLEOTIDE SEQUENCE [LARGE SCALE GENOMIC DNA]</scope>
    <source>
        <strain evidence="6 7">B9</strain>
    </source>
</reference>
<dbReference type="InterPro" id="IPR006603">
    <property type="entry name" value="PQ-loop_rpt"/>
</dbReference>
<keyword evidence="4 5" id="KW-0472">Membrane</keyword>
<evidence type="ECO:0000313" key="7">
    <source>
        <dbReference type="Proteomes" id="UP000294796"/>
    </source>
</evidence>
<dbReference type="Gene3D" id="1.20.1280.290">
    <property type="match status" value="1"/>
</dbReference>
<evidence type="ECO:0000256" key="5">
    <source>
        <dbReference type="SAM" id="Phobius"/>
    </source>
</evidence>
<name>A0A4R5TY33_9GAMM</name>
<comment type="subcellular location">
    <subcellularLocation>
        <location evidence="1">Membrane</location>
        <topology evidence="1">Multi-pass membrane protein</topology>
    </subcellularLocation>
</comment>
<dbReference type="EMBL" id="SMTF01000003">
    <property type="protein sequence ID" value="TDK26118.1"/>
    <property type="molecule type" value="Genomic_DNA"/>
</dbReference>
<evidence type="ECO:0000313" key="6">
    <source>
        <dbReference type="EMBL" id="TDK26118.1"/>
    </source>
</evidence>
<keyword evidence="3 5" id="KW-1133">Transmembrane helix</keyword>
<evidence type="ECO:0000256" key="1">
    <source>
        <dbReference type="ARBA" id="ARBA00004141"/>
    </source>
</evidence>
<dbReference type="AlphaFoldDB" id="A0A4R5TY33"/>
<dbReference type="RefSeq" id="WP_133321150.1">
    <property type="nucleotide sequence ID" value="NZ_SMTF01000003.1"/>
</dbReference>
<organism evidence="6 7">
    <name type="scientific">Luteimonas aestuarii</name>
    <dbReference type="NCBI Taxonomy" id="453837"/>
    <lineage>
        <taxon>Bacteria</taxon>
        <taxon>Pseudomonadati</taxon>
        <taxon>Pseudomonadota</taxon>
        <taxon>Gammaproteobacteria</taxon>
        <taxon>Lysobacterales</taxon>
        <taxon>Lysobacteraceae</taxon>
        <taxon>Luteimonas</taxon>
    </lineage>
</organism>
<evidence type="ECO:0000256" key="2">
    <source>
        <dbReference type="ARBA" id="ARBA00022692"/>
    </source>
</evidence>
<dbReference type="GO" id="GO:0051119">
    <property type="term" value="F:sugar transmembrane transporter activity"/>
    <property type="evidence" value="ECO:0007669"/>
    <property type="project" value="InterPro"/>
</dbReference>
<keyword evidence="2 5" id="KW-0812">Transmembrane</keyword>
<sequence length="83" mass="9092">MNLEWMGYAAATLTTLAFVPQAVKTIRTRDTRGISLGMYVVFTLGIVCWFGYGIALDSWPMIIANAITFVLAAVILGLKLRHG</sequence>
<evidence type="ECO:0008006" key="8">
    <source>
        <dbReference type="Google" id="ProtNLM"/>
    </source>
</evidence>
<accession>A0A4R5TY33</accession>
<evidence type="ECO:0000256" key="4">
    <source>
        <dbReference type="ARBA" id="ARBA00023136"/>
    </source>
</evidence>
<dbReference type="Proteomes" id="UP000294796">
    <property type="component" value="Unassembled WGS sequence"/>
</dbReference>
<feature type="transmembrane region" description="Helical" evidence="5">
    <location>
        <begin position="58"/>
        <end position="78"/>
    </location>
</feature>
<gene>
    <name evidence="6" type="ORF">E2F46_05845</name>
</gene>
<keyword evidence="7" id="KW-1185">Reference proteome</keyword>